<dbReference type="AlphaFoldDB" id="C4PLG1"/>
<keyword evidence="1" id="KW-0812">Transmembrane</keyword>
<proteinExistence type="evidence at transcript level"/>
<evidence type="ECO:0000313" key="2">
    <source>
        <dbReference type="EMBL" id="CAR94552.1"/>
    </source>
</evidence>
<reference evidence="2" key="1">
    <citation type="journal article" date="2009" name="BMC Genomics">
        <title>Identifying genes related to choriogenesis in insect panoistic ovaries by Suppression Subtractive Hybridization.</title>
        <authorList>
            <person name="Irles P."/>
            <person name="Belles X."/>
            <person name="Piulachs M.D."/>
        </authorList>
    </citation>
    <scope>NUCLEOTIDE SEQUENCE</scope>
    <source>
        <tissue evidence="2">Postvitellogenic ovary</tissue>
    </source>
</reference>
<accession>C4PLG1</accession>
<evidence type="ECO:0000256" key="1">
    <source>
        <dbReference type="SAM" id="Phobius"/>
    </source>
</evidence>
<dbReference type="EMBL" id="FM253363">
    <property type="protein sequence ID" value="CAR94552.1"/>
    <property type="molecule type" value="mRNA"/>
</dbReference>
<protein>
    <submittedName>
        <fullName evidence="2">Uncharacterized protein</fullName>
    </submittedName>
</protein>
<feature type="non-terminal residue" evidence="2">
    <location>
        <position position="1"/>
    </location>
</feature>
<organism evidence="2">
    <name type="scientific">Blattella germanica</name>
    <name type="common">German cockroach</name>
    <name type="synonym">Blatta germanica</name>
    <dbReference type="NCBI Taxonomy" id="6973"/>
    <lineage>
        <taxon>Eukaryota</taxon>
        <taxon>Metazoa</taxon>
        <taxon>Ecdysozoa</taxon>
        <taxon>Arthropoda</taxon>
        <taxon>Hexapoda</taxon>
        <taxon>Insecta</taxon>
        <taxon>Pterygota</taxon>
        <taxon>Neoptera</taxon>
        <taxon>Polyneoptera</taxon>
        <taxon>Dictyoptera</taxon>
        <taxon>Blattodea</taxon>
        <taxon>Blaberoidea</taxon>
        <taxon>Blattellidae</taxon>
        <taxon>Blattella</taxon>
    </lineage>
</organism>
<keyword evidence="1" id="KW-0472">Membrane</keyword>
<name>C4PLG1_BLAGE</name>
<keyword evidence="1" id="KW-1133">Transmembrane helix</keyword>
<feature type="transmembrane region" description="Helical" evidence="1">
    <location>
        <begin position="21"/>
        <end position="41"/>
    </location>
</feature>
<sequence>ALSSGRPGRSRTNTMNAKTSLFVLLIALGAMILVAESKPYYPGYPWYPSPHPPLNGLLGILSLDLLV</sequence>